<feature type="transmembrane region" description="Helical" evidence="8">
    <location>
        <begin position="305"/>
        <end position="328"/>
    </location>
</feature>
<reference evidence="10 11" key="1">
    <citation type="journal article" date="2012" name="BMC Genomics">
        <title>Comparative genomics of the white-rot fungi, Phanerochaete carnosa and P. chrysosporium, to elucidate the genetic basis of the distinct wood types they colonize.</title>
        <authorList>
            <person name="Suzuki H."/>
            <person name="MacDonald J."/>
            <person name="Syed K."/>
            <person name="Salamov A."/>
            <person name="Hori C."/>
            <person name="Aerts A."/>
            <person name="Henrissat B."/>
            <person name="Wiebenga A."/>
            <person name="vanKuyk P.A."/>
            <person name="Barry K."/>
            <person name="Lindquist E."/>
            <person name="LaButti K."/>
            <person name="Lapidus A."/>
            <person name="Lucas S."/>
            <person name="Coutinho P."/>
            <person name="Gong Y."/>
            <person name="Samejima M."/>
            <person name="Mahadevan R."/>
            <person name="Abou-Zaid M."/>
            <person name="de Vries R.P."/>
            <person name="Igarashi K."/>
            <person name="Yadav J.S."/>
            <person name="Grigoriev I.V."/>
            <person name="Master E.R."/>
        </authorList>
    </citation>
    <scope>NUCLEOTIDE SEQUENCE [LARGE SCALE GENOMIC DNA]</scope>
    <source>
        <strain evidence="10 11">HHB-10118-sp</strain>
    </source>
</reference>
<evidence type="ECO:0000259" key="9">
    <source>
        <dbReference type="PROSITE" id="PS50850"/>
    </source>
</evidence>
<dbReference type="InParanoid" id="K5VPF9"/>
<evidence type="ECO:0000256" key="5">
    <source>
        <dbReference type="ARBA" id="ARBA00023136"/>
    </source>
</evidence>
<dbReference type="CDD" id="cd17323">
    <property type="entry name" value="MFS_Tpo1_MDR_like"/>
    <property type="match status" value="1"/>
</dbReference>
<evidence type="ECO:0000256" key="6">
    <source>
        <dbReference type="ARBA" id="ARBA00023180"/>
    </source>
</evidence>
<proteinExistence type="predicted"/>
<dbReference type="Gene3D" id="1.20.1250.20">
    <property type="entry name" value="MFS general substrate transporter like domains"/>
    <property type="match status" value="1"/>
</dbReference>
<dbReference type="EMBL" id="JH930879">
    <property type="protein sequence ID" value="EKM48610.1"/>
    <property type="molecule type" value="Genomic_DNA"/>
</dbReference>
<feature type="transmembrane region" description="Helical" evidence="8">
    <location>
        <begin position="348"/>
        <end position="370"/>
    </location>
</feature>
<evidence type="ECO:0000313" key="11">
    <source>
        <dbReference type="Proteomes" id="UP000008370"/>
    </source>
</evidence>
<evidence type="ECO:0000313" key="10">
    <source>
        <dbReference type="EMBL" id="EKM48610.1"/>
    </source>
</evidence>
<feature type="domain" description="Major facilitator superfamily (MFS) profile" evidence="9">
    <location>
        <begin position="79"/>
        <end position="529"/>
    </location>
</feature>
<feature type="compositionally biased region" description="Basic and acidic residues" evidence="7">
    <location>
        <begin position="23"/>
        <end position="32"/>
    </location>
</feature>
<dbReference type="GO" id="GO:0005886">
    <property type="term" value="C:plasma membrane"/>
    <property type="evidence" value="ECO:0007669"/>
    <property type="project" value="TreeGrafter"/>
</dbReference>
<dbReference type="KEGG" id="pco:PHACADRAFT_266260"/>
<feature type="transmembrane region" description="Helical" evidence="8">
    <location>
        <begin position="442"/>
        <end position="467"/>
    </location>
</feature>
<dbReference type="InterPro" id="IPR020846">
    <property type="entry name" value="MFS_dom"/>
</dbReference>
<evidence type="ECO:0000256" key="4">
    <source>
        <dbReference type="ARBA" id="ARBA00022989"/>
    </source>
</evidence>
<feature type="transmembrane region" description="Helical" evidence="8">
    <location>
        <begin position="506"/>
        <end position="527"/>
    </location>
</feature>
<dbReference type="PROSITE" id="PS50850">
    <property type="entry name" value="MFS"/>
    <property type="match status" value="1"/>
</dbReference>
<dbReference type="AlphaFoldDB" id="K5VPF9"/>
<feature type="transmembrane region" description="Helical" evidence="8">
    <location>
        <begin position="145"/>
        <end position="163"/>
    </location>
</feature>
<dbReference type="GeneID" id="18919351"/>
<dbReference type="OrthoDB" id="440553at2759"/>
<dbReference type="FunFam" id="1.20.1250.20:FF:000172">
    <property type="entry name" value="MFS multidrug resistance transporter"/>
    <property type="match status" value="1"/>
</dbReference>
<gene>
    <name evidence="10" type="ORF">PHACADRAFT_266260</name>
</gene>
<accession>K5VPF9</accession>
<feature type="compositionally biased region" description="Polar residues" evidence="7">
    <location>
        <begin position="33"/>
        <end position="46"/>
    </location>
</feature>
<feature type="transmembrane region" description="Helical" evidence="8">
    <location>
        <begin position="236"/>
        <end position="255"/>
    </location>
</feature>
<keyword evidence="2" id="KW-0813">Transport</keyword>
<sequence length="539" mass="59314">MPRTNNNVDDDEVKQQTAQPELRSTHPDRDGSDIQTLQAADQSNEPVINEKAEQQQQRQPPAAQGKPYSVYTTREKWAIVVIASIAGIFSPLTANIYFPAIPTLANVFHKSIELINLTITMYMVLQGISPMFWGTLADRWGRRPMFMACMLVLALACVGLARVPTNAYWLLMVLRCLQAAGSASTIALGAGVIADIAERHERGGFFGLYSLGPMVGPCLGPVIGGALSQGLGWRSIFWFLCIGSALCFVAMLLILPETLRSLVGDGSIKPPPFWRPLLPIIGRGRSGQNSTDRPPKRPFQNPLRLFLYPDVSILLFFNAVLYAVFYGVTASISTLFSEAYPFLSETDIGLCFLAIGGGMLFGSWISGTVLDREYQRVKRTLERRAREDPDSKVRPEDVTKDEHFPIEYARFRTMPAYCAVYVGCCAGYGWCLQGKVNLAGPLILQIVIGYAVMSVMNTTQTLLVDLLPNQGSSVTACNNLVRCSFGAACVSVIDLIIKAIGVGWTYVLLAGLCALVSPLIFVIMYMGPRYRAKRRARRL</sequence>
<comment type="subcellular location">
    <subcellularLocation>
        <location evidence="1">Membrane</location>
        <topology evidence="1">Multi-pass membrane protein</topology>
    </subcellularLocation>
</comment>
<feature type="transmembrane region" description="Helical" evidence="8">
    <location>
        <begin position="114"/>
        <end position="133"/>
    </location>
</feature>
<evidence type="ECO:0000256" key="8">
    <source>
        <dbReference type="SAM" id="Phobius"/>
    </source>
</evidence>
<dbReference type="InterPro" id="IPR001958">
    <property type="entry name" value="Tet-R_TetA/multi-R_MdtG-like"/>
</dbReference>
<keyword evidence="6" id="KW-0325">Glycoprotein</keyword>
<feature type="transmembrane region" description="Helical" evidence="8">
    <location>
        <begin position="77"/>
        <end position="98"/>
    </location>
</feature>
<dbReference type="RefSeq" id="XP_007402838.1">
    <property type="nucleotide sequence ID" value="XM_007402776.1"/>
</dbReference>
<keyword evidence="3 8" id="KW-0812">Transmembrane</keyword>
<organism evidence="10 11">
    <name type="scientific">Phanerochaete carnosa (strain HHB-10118-sp)</name>
    <name type="common">White-rot fungus</name>
    <name type="synonym">Peniophora carnosa</name>
    <dbReference type="NCBI Taxonomy" id="650164"/>
    <lineage>
        <taxon>Eukaryota</taxon>
        <taxon>Fungi</taxon>
        <taxon>Dikarya</taxon>
        <taxon>Basidiomycota</taxon>
        <taxon>Agaricomycotina</taxon>
        <taxon>Agaricomycetes</taxon>
        <taxon>Polyporales</taxon>
        <taxon>Phanerochaetaceae</taxon>
        <taxon>Phanerochaete</taxon>
    </lineage>
</organism>
<evidence type="ECO:0000256" key="2">
    <source>
        <dbReference type="ARBA" id="ARBA00022448"/>
    </source>
</evidence>
<dbReference type="SUPFAM" id="SSF103473">
    <property type="entry name" value="MFS general substrate transporter"/>
    <property type="match status" value="1"/>
</dbReference>
<protein>
    <recommendedName>
        <fullName evidence="9">Major facilitator superfamily (MFS) profile domain-containing protein</fullName>
    </recommendedName>
</protein>
<keyword evidence="11" id="KW-1185">Reference proteome</keyword>
<dbReference type="GO" id="GO:0015137">
    <property type="term" value="F:citrate transmembrane transporter activity"/>
    <property type="evidence" value="ECO:0007669"/>
    <property type="project" value="UniProtKB-ARBA"/>
</dbReference>
<dbReference type="GO" id="GO:0140115">
    <property type="term" value="P:export across plasma membrane"/>
    <property type="evidence" value="ECO:0007669"/>
    <property type="project" value="UniProtKB-ARBA"/>
</dbReference>
<evidence type="ECO:0000256" key="7">
    <source>
        <dbReference type="SAM" id="MobiDB-lite"/>
    </source>
</evidence>
<evidence type="ECO:0000256" key="1">
    <source>
        <dbReference type="ARBA" id="ARBA00004141"/>
    </source>
</evidence>
<feature type="region of interest" description="Disordered" evidence="7">
    <location>
        <begin position="1"/>
        <end position="67"/>
    </location>
</feature>
<dbReference type="Proteomes" id="UP000008370">
    <property type="component" value="Unassembled WGS sequence"/>
</dbReference>
<feature type="compositionally biased region" description="Low complexity" evidence="7">
    <location>
        <begin position="54"/>
        <end position="64"/>
    </location>
</feature>
<name>K5VPF9_PHACS</name>
<dbReference type="PRINTS" id="PR01035">
    <property type="entry name" value="TCRTETA"/>
</dbReference>
<feature type="transmembrane region" description="Helical" evidence="8">
    <location>
        <begin position="206"/>
        <end position="224"/>
    </location>
</feature>
<dbReference type="FunFam" id="1.20.1720.10:FF:000009">
    <property type="entry name" value="MFS multidrug transporter"/>
    <property type="match status" value="1"/>
</dbReference>
<evidence type="ECO:0000256" key="3">
    <source>
        <dbReference type="ARBA" id="ARBA00022692"/>
    </source>
</evidence>
<keyword evidence="5 8" id="KW-0472">Membrane</keyword>
<dbReference type="PANTHER" id="PTHR23502">
    <property type="entry name" value="MAJOR FACILITATOR SUPERFAMILY"/>
    <property type="match status" value="1"/>
</dbReference>
<dbReference type="InterPro" id="IPR036259">
    <property type="entry name" value="MFS_trans_sf"/>
</dbReference>
<dbReference type="Pfam" id="PF07690">
    <property type="entry name" value="MFS_1"/>
    <property type="match status" value="1"/>
</dbReference>
<dbReference type="InterPro" id="IPR011701">
    <property type="entry name" value="MFS"/>
</dbReference>
<feature type="transmembrane region" description="Helical" evidence="8">
    <location>
        <begin position="169"/>
        <end position="194"/>
    </location>
</feature>
<dbReference type="PANTHER" id="PTHR23502:SF51">
    <property type="entry name" value="QUINIDINE RESISTANCE PROTEIN 1-RELATED"/>
    <property type="match status" value="1"/>
</dbReference>
<dbReference type="HOGENOM" id="CLU_008455_8_4_1"/>
<keyword evidence="4 8" id="KW-1133">Transmembrane helix</keyword>